<organism evidence="2 3">
    <name type="scientific">Roseimicrobium gellanilyticum</name>
    <dbReference type="NCBI Taxonomy" id="748857"/>
    <lineage>
        <taxon>Bacteria</taxon>
        <taxon>Pseudomonadati</taxon>
        <taxon>Verrucomicrobiota</taxon>
        <taxon>Verrucomicrobiia</taxon>
        <taxon>Verrucomicrobiales</taxon>
        <taxon>Verrucomicrobiaceae</taxon>
        <taxon>Roseimicrobium</taxon>
    </lineage>
</organism>
<feature type="transmembrane region" description="Helical" evidence="1">
    <location>
        <begin position="6"/>
        <end position="28"/>
    </location>
</feature>
<name>A0A366HW87_9BACT</name>
<dbReference type="AlphaFoldDB" id="A0A366HW87"/>
<keyword evidence="1" id="KW-0472">Membrane</keyword>
<reference evidence="2 3" key="1">
    <citation type="submission" date="2018-06" db="EMBL/GenBank/DDBJ databases">
        <title>Genomic Encyclopedia of Type Strains, Phase IV (KMG-IV): sequencing the most valuable type-strain genomes for metagenomic binning, comparative biology and taxonomic classification.</title>
        <authorList>
            <person name="Goeker M."/>
        </authorList>
    </citation>
    <scope>NUCLEOTIDE SEQUENCE [LARGE SCALE GENOMIC DNA]</scope>
    <source>
        <strain evidence="2 3">DSM 25532</strain>
    </source>
</reference>
<comment type="caution">
    <text evidence="2">The sequence shown here is derived from an EMBL/GenBank/DDBJ whole genome shotgun (WGS) entry which is preliminary data.</text>
</comment>
<evidence type="ECO:0000313" key="2">
    <source>
        <dbReference type="EMBL" id="RBP47844.1"/>
    </source>
</evidence>
<accession>A0A366HW87</accession>
<keyword evidence="1" id="KW-1133">Transmembrane helix</keyword>
<sequence length="36" mass="4018">MKTLKLTLRIVELVVMILAAIFLFLMLCTPLGNKLG</sequence>
<evidence type="ECO:0000256" key="1">
    <source>
        <dbReference type="SAM" id="Phobius"/>
    </source>
</evidence>
<keyword evidence="3" id="KW-1185">Reference proteome</keyword>
<dbReference type="EMBL" id="QNRR01000001">
    <property type="protein sequence ID" value="RBP47844.1"/>
    <property type="molecule type" value="Genomic_DNA"/>
</dbReference>
<evidence type="ECO:0000313" key="3">
    <source>
        <dbReference type="Proteomes" id="UP000253426"/>
    </source>
</evidence>
<proteinExistence type="predicted"/>
<gene>
    <name evidence="2" type="ORF">DES53_101644</name>
</gene>
<protein>
    <submittedName>
        <fullName evidence="2">Uncharacterized protein</fullName>
    </submittedName>
</protein>
<keyword evidence="1" id="KW-0812">Transmembrane</keyword>
<dbReference type="Proteomes" id="UP000253426">
    <property type="component" value="Unassembled WGS sequence"/>
</dbReference>